<keyword evidence="5 6" id="KW-0472">Membrane</keyword>
<feature type="transmembrane region" description="Helical" evidence="6">
    <location>
        <begin position="137"/>
        <end position="160"/>
    </location>
</feature>
<dbReference type="PANTHER" id="PTHR30213">
    <property type="entry name" value="INNER MEMBRANE PROTEIN YHJD"/>
    <property type="match status" value="1"/>
</dbReference>
<keyword evidence="2" id="KW-1003">Cell membrane</keyword>
<comment type="caution">
    <text evidence="7">The sequence shown here is derived from an EMBL/GenBank/DDBJ whole genome shotgun (WGS) entry which is preliminary data.</text>
</comment>
<dbReference type="NCBIfam" id="TIGR00765">
    <property type="entry name" value="yihY_not_rbn"/>
    <property type="match status" value="1"/>
</dbReference>
<feature type="transmembrane region" description="Helical" evidence="6">
    <location>
        <begin position="36"/>
        <end position="58"/>
    </location>
</feature>
<dbReference type="AlphaFoldDB" id="A0A7C8KSQ6"/>
<organism evidence="7 8">
    <name type="scientific">Gracilibacillus oryzae</name>
    <dbReference type="NCBI Taxonomy" id="1672701"/>
    <lineage>
        <taxon>Bacteria</taxon>
        <taxon>Bacillati</taxon>
        <taxon>Bacillota</taxon>
        <taxon>Bacilli</taxon>
        <taxon>Bacillales</taxon>
        <taxon>Bacillaceae</taxon>
        <taxon>Gracilibacillus</taxon>
    </lineage>
</organism>
<dbReference type="OrthoDB" id="9775903at2"/>
<evidence type="ECO:0000256" key="4">
    <source>
        <dbReference type="ARBA" id="ARBA00022989"/>
    </source>
</evidence>
<comment type="subcellular location">
    <subcellularLocation>
        <location evidence="1">Cell membrane</location>
        <topology evidence="1">Multi-pass membrane protein</topology>
    </subcellularLocation>
</comment>
<reference evidence="7 8" key="1">
    <citation type="submission" date="2019-10" db="EMBL/GenBank/DDBJ databases">
        <title>Gracilibacillus sp. nov. isolated from rice seeds.</title>
        <authorList>
            <person name="He S."/>
        </authorList>
    </citation>
    <scope>NUCLEOTIDE SEQUENCE [LARGE SCALE GENOMIC DNA]</scope>
    <source>
        <strain evidence="7 8">TD8</strain>
    </source>
</reference>
<dbReference type="Pfam" id="PF03631">
    <property type="entry name" value="Virul_fac_BrkB"/>
    <property type="match status" value="1"/>
</dbReference>
<dbReference type="GO" id="GO:0005886">
    <property type="term" value="C:plasma membrane"/>
    <property type="evidence" value="ECO:0007669"/>
    <property type="project" value="UniProtKB-SubCell"/>
</dbReference>
<accession>A0A7C8KSQ6</accession>
<evidence type="ECO:0000313" key="7">
    <source>
        <dbReference type="EMBL" id="KAB8129354.1"/>
    </source>
</evidence>
<dbReference type="Proteomes" id="UP000480246">
    <property type="component" value="Unassembled WGS sequence"/>
</dbReference>
<evidence type="ECO:0000256" key="5">
    <source>
        <dbReference type="ARBA" id="ARBA00023136"/>
    </source>
</evidence>
<gene>
    <name evidence="7" type="ORF">F9U64_15200</name>
</gene>
<dbReference type="EMBL" id="WEID01000076">
    <property type="protein sequence ID" value="KAB8129354.1"/>
    <property type="molecule type" value="Genomic_DNA"/>
</dbReference>
<name>A0A7C8KSQ6_9BACI</name>
<proteinExistence type="predicted"/>
<evidence type="ECO:0000256" key="2">
    <source>
        <dbReference type="ARBA" id="ARBA00022475"/>
    </source>
</evidence>
<sequence length="283" mass="32040">MSKQTWLDNPFIQFLKQLFKRINNDDVPGLAAQLSYFFLLSLFPFMIFLVTLVGFLPYNNIDVINFISNYAPQEIVTLLNDNITQIMSDRNGGLLSIGILGTLWSASNGVNALMRAFNQAYNIEEERSFIVVRGISIILTIAMVFVIIIAFALPVFGRMIGEYIFSFIGLSDDFISLWNTLRWVISSVIFFIVLSALYLLAPSKRVKFKYIYIGAIFSTICWQLTSLAFSYYVSSIGNYSATYGSLGGVIILMLWFYLSAMIIIAGGEINALYEKKKKQLQTH</sequence>
<keyword evidence="3 6" id="KW-0812">Transmembrane</keyword>
<evidence type="ECO:0000256" key="1">
    <source>
        <dbReference type="ARBA" id="ARBA00004651"/>
    </source>
</evidence>
<dbReference type="InterPro" id="IPR017039">
    <property type="entry name" value="Virul_fac_BrkB"/>
</dbReference>
<keyword evidence="8" id="KW-1185">Reference proteome</keyword>
<dbReference type="PANTHER" id="PTHR30213:SF0">
    <property type="entry name" value="UPF0761 MEMBRANE PROTEIN YIHY"/>
    <property type="match status" value="1"/>
</dbReference>
<evidence type="ECO:0000313" key="8">
    <source>
        <dbReference type="Proteomes" id="UP000480246"/>
    </source>
</evidence>
<keyword evidence="4 6" id="KW-1133">Transmembrane helix</keyword>
<evidence type="ECO:0000256" key="6">
    <source>
        <dbReference type="SAM" id="Phobius"/>
    </source>
</evidence>
<dbReference type="PIRSF" id="PIRSF035875">
    <property type="entry name" value="RNase_BN"/>
    <property type="match status" value="1"/>
</dbReference>
<evidence type="ECO:0000256" key="3">
    <source>
        <dbReference type="ARBA" id="ARBA00022692"/>
    </source>
</evidence>
<feature type="transmembrane region" description="Helical" evidence="6">
    <location>
        <begin position="180"/>
        <end position="201"/>
    </location>
</feature>
<feature type="transmembrane region" description="Helical" evidence="6">
    <location>
        <begin position="245"/>
        <end position="273"/>
    </location>
</feature>
<protein>
    <submittedName>
        <fullName evidence="7">YihY/virulence factor BrkB family protein</fullName>
    </submittedName>
</protein>
<dbReference type="RefSeq" id="WP_153405394.1">
    <property type="nucleotide sequence ID" value="NZ_ML762436.1"/>
</dbReference>
<feature type="transmembrane region" description="Helical" evidence="6">
    <location>
        <begin position="210"/>
        <end position="233"/>
    </location>
</feature>